<dbReference type="AlphaFoldDB" id="A0A059BLD1"/>
<feature type="compositionally biased region" description="Basic and acidic residues" evidence="1">
    <location>
        <begin position="89"/>
        <end position="99"/>
    </location>
</feature>
<feature type="region of interest" description="Disordered" evidence="1">
    <location>
        <begin position="1"/>
        <end position="27"/>
    </location>
</feature>
<dbReference type="InParanoid" id="A0A059BLD1"/>
<gene>
    <name evidence="3" type="ORF">EUGRSUZ_F00781</name>
</gene>
<proteinExistence type="predicted"/>
<evidence type="ECO:0000256" key="1">
    <source>
        <dbReference type="SAM" id="MobiDB-lite"/>
    </source>
</evidence>
<feature type="region of interest" description="Disordered" evidence="1">
    <location>
        <begin position="73"/>
        <end position="112"/>
    </location>
</feature>
<feature type="transmembrane region" description="Helical" evidence="2">
    <location>
        <begin position="180"/>
        <end position="199"/>
    </location>
</feature>
<reference evidence="3" key="1">
    <citation type="submission" date="2013-07" db="EMBL/GenBank/DDBJ databases">
        <title>The genome of Eucalyptus grandis.</title>
        <authorList>
            <person name="Schmutz J."/>
            <person name="Hayes R."/>
            <person name="Myburg A."/>
            <person name="Tuskan G."/>
            <person name="Grattapaglia D."/>
            <person name="Rokhsar D.S."/>
        </authorList>
    </citation>
    <scope>NUCLEOTIDE SEQUENCE</scope>
    <source>
        <tissue evidence="3">Leaf extractions</tissue>
    </source>
</reference>
<dbReference type="Gramene" id="KCW67022">
    <property type="protein sequence ID" value="KCW67022"/>
    <property type="gene ID" value="EUGRSUZ_F00781"/>
</dbReference>
<keyword evidence="2" id="KW-1133">Transmembrane helix</keyword>
<keyword evidence="2" id="KW-0472">Membrane</keyword>
<sequence>MMIKDGRSSSPPTSPAPQTLASGPHSCEASFGNGFTRHLDLLSAVDGGGGGRGGAWFRCFTLESSICEGRAAEDVAGEDQDGGGRGKVGRRDGEERRGGGDAGVGGRRVPDRRGRGWPQVLVVVGKNYVDQGKRHPVRNLIGSIRVVKPGESRRDQVMLLIDLFILVSVLVVSVRIQFIGIWNLLMVMGIRHCAFYTVIWQSRM</sequence>
<dbReference type="STRING" id="71139.A0A059BLD1"/>
<evidence type="ECO:0000256" key="2">
    <source>
        <dbReference type="SAM" id="Phobius"/>
    </source>
</evidence>
<organism evidence="3">
    <name type="scientific">Eucalyptus grandis</name>
    <name type="common">Flooded gum</name>
    <dbReference type="NCBI Taxonomy" id="71139"/>
    <lineage>
        <taxon>Eukaryota</taxon>
        <taxon>Viridiplantae</taxon>
        <taxon>Streptophyta</taxon>
        <taxon>Embryophyta</taxon>
        <taxon>Tracheophyta</taxon>
        <taxon>Spermatophyta</taxon>
        <taxon>Magnoliopsida</taxon>
        <taxon>eudicotyledons</taxon>
        <taxon>Gunneridae</taxon>
        <taxon>Pentapetalae</taxon>
        <taxon>rosids</taxon>
        <taxon>malvids</taxon>
        <taxon>Myrtales</taxon>
        <taxon>Myrtaceae</taxon>
        <taxon>Myrtoideae</taxon>
        <taxon>Eucalypteae</taxon>
        <taxon>Eucalyptus</taxon>
    </lineage>
</organism>
<dbReference type="EMBL" id="KK198758">
    <property type="protein sequence ID" value="KCW67022.1"/>
    <property type="molecule type" value="Genomic_DNA"/>
</dbReference>
<evidence type="ECO:0000313" key="3">
    <source>
        <dbReference type="EMBL" id="KCW67022.1"/>
    </source>
</evidence>
<keyword evidence="2" id="KW-0812">Transmembrane</keyword>
<feature type="transmembrane region" description="Helical" evidence="2">
    <location>
        <begin position="157"/>
        <end position="174"/>
    </location>
</feature>
<protein>
    <submittedName>
        <fullName evidence="3">Uncharacterized protein</fullName>
    </submittedName>
</protein>
<name>A0A059BLD1_EUCGR</name>
<accession>A0A059BLD1</accession>